<dbReference type="Pfam" id="PF00233">
    <property type="entry name" value="PDEase_I"/>
    <property type="match status" value="1"/>
</dbReference>
<dbReference type="InterPro" id="IPR002073">
    <property type="entry name" value="PDEase_catalytic_dom"/>
</dbReference>
<proteinExistence type="inferred from homology"/>
<accession>A0A9P8J348</accession>
<dbReference type="EMBL" id="JAHFXF010000574">
    <property type="protein sequence ID" value="KAG9685419.1"/>
    <property type="molecule type" value="Genomic_DNA"/>
</dbReference>
<feature type="region of interest" description="Disordered" evidence="4">
    <location>
        <begin position="605"/>
        <end position="719"/>
    </location>
</feature>
<reference evidence="6" key="2">
    <citation type="submission" date="2021-08" db="EMBL/GenBank/DDBJ databases">
        <authorList>
            <person name="Gostincar C."/>
            <person name="Sun X."/>
            <person name="Song Z."/>
            <person name="Gunde-Cimerman N."/>
        </authorList>
    </citation>
    <scope>NUCLEOTIDE SEQUENCE</scope>
    <source>
        <strain evidence="6">EXF-9911</strain>
    </source>
</reference>
<sequence>MSGNAFAVVYVDRKTPITGFLNKNLDGLKQDNDSNETERNIRTIMAAFGQAHVCADGVSCLTTIAQLDDSRNPNPIVVLLDMPHDDEPAIRRTSWDSNPPSPLVGKRPKVERNEPSDVYGVHLLAYLSSEIQQRVRSRLVIPIAVLAGKTDLLAEPTRMSRFLDAGAIDVLPSPLGLDRVQGLAVHAYRTYKEVTREAASFVLEKRNRKLSWVGIDEERPYAYLREVMVSGLMNGICNPDSVGECIDPSELKIGDERKAVVEQAVGTWAFSAHDFDSDELLYAALTMLQHALQMPELEKWRISMDDLTIFLFACRHAYNDFVLYHNFRHIVDVLQAVFYFLLQIGILPPYPGSREDQAPRTDLAPVASLLQPFDALTLLISAIGHDVGHPGVNNAFLVALNAPLAQLYNDRSVLEAFHCAAYSQILRRYWPQAFADIPMRKLMINSILATDMGLHFKYMIDMGNLQEKLSSNDDSIEGWTPKALEETRDLVCGLLMKCADISNVARKYDVAARWAVILTDEFSNQGAMEKELNLPTCLFGGPPDREDLVKLAESQIGFMSIFAGPLFEGITAILPAMSFSTVEIESNRTVWEEKIHVEKLRRGNLLPSPVAQPSPLRTELSVPEEESEDSREDDIPPERDSLFGPSRTSQTQNEVQAMKPDNARANAEPASPTSPARVRPTSASPLKSNKKKPSTSSFHAPYSVPFHQHTNSRRSSKDAALEQLEQLQLGQLSSFSRIENQNHDGARRGSGDASLTTILDDKALSLCQRPGQAKHEASGCKPINQHTLVPPSSRQEAVADPHLAHNWSLCTHSMASPPLTPLRRSFSHNSTSSSNHRLSTASRFSNGSQDFASHLDASAGASGMGNLADELDFADSDDEDWDYDGEAEPDTAQEAGIEHVLGEGKQDDQGPRDSGIHVEQKNNTPLPHRNSSQPPARDADAASSDIFSHELEDALAQISRLANPASHQNPDTISRTLVALQNLPPQQSLEVHTQRLTTSTNSLSSHIIQQTKHFASLSASLFAPFGFGAPLDFQIIDDEVVPAISQVIQNLPAPDPRALHTLSRLDRETTDLIQTLAALSDSLQMGRQTTASAARHLRNTQQMVSEMRRESDLADQAQWLIEKEDWDRRLTQRYCANECRDVVGGFDQVFEGLRRGLEEKIAA</sequence>
<dbReference type="PROSITE" id="PS51845">
    <property type="entry name" value="PDEASE_I_2"/>
    <property type="match status" value="1"/>
</dbReference>
<evidence type="ECO:0000259" key="5">
    <source>
        <dbReference type="PROSITE" id="PS51845"/>
    </source>
</evidence>
<dbReference type="InterPro" id="IPR003607">
    <property type="entry name" value="HD/PDEase_dom"/>
</dbReference>
<reference evidence="6" key="1">
    <citation type="journal article" date="2021" name="J Fungi (Basel)">
        <title>Virulence traits and population genomics of the black yeast Aureobasidium melanogenum.</title>
        <authorList>
            <person name="Cernosa A."/>
            <person name="Sun X."/>
            <person name="Gostincar C."/>
            <person name="Fang C."/>
            <person name="Gunde-Cimerman N."/>
            <person name="Song Z."/>
        </authorList>
    </citation>
    <scope>NUCLEOTIDE SEQUENCE</scope>
    <source>
        <strain evidence="6">EXF-9911</strain>
    </source>
</reference>
<keyword evidence="2 3" id="KW-0378">Hydrolase</keyword>
<feature type="compositionally biased region" description="Polar residues" evidence="4">
    <location>
        <begin position="646"/>
        <end position="655"/>
    </location>
</feature>
<dbReference type="EC" id="3.1.4.-" evidence="3"/>
<organism evidence="6 7">
    <name type="scientific">Aureobasidium melanogenum</name>
    <name type="common">Aureobasidium pullulans var. melanogenum</name>
    <dbReference type="NCBI Taxonomy" id="46634"/>
    <lineage>
        <taxon>Eukaryota</taxon>
        <taxon>Fungi</taxon>
        <taxon>Dikarya</taxon>
        <taxon>Ascomycota</taxon>
        <taxon>Pezizomycotina</taxon>
        <taxon>Dothideomycetes</taxon>
        <taxon>Dothideomycetidae</taxon>
        <taxon>Dothideales</taxon>
        <taxon>Saccotheciaceae</taxon>
        <taxon>Aureobasidium</taxon>
    </lineage>
</organism>
<evidence type="ECO:0000313" key="7">
    <source>
        <dbReference type="Proteomes" id="UP000779574"/>
    </source>
</evidence>
<evidence type="ECO:0000256" key="3">
    <source>
        <dbReference type="RuleBase" id="RU363067"/>
    </source>
</evidence>
<name>A0A9P8J348_AURME</name>
<evidence type="ECO:0000256" key="4">
    <source>
        <dbReference type="SAM" id="MobiDB-lite"/>
    </source>
</evidence>
<dbReference type="PROSITE" id="PS00126">
    <property type="entry name" value="PDEASE_I_1"/>
    <property type="match status" value="1"/>
</dbReference>
<evidence type="ECO:0000256" key="2">
    <source>
        <dbReference type="ARBA" id="ARBA00022801"/>
    </source>
</evidence>
<feature type="non-terminal residue" evidence="6">
    <location>
        <position position="1163"/>
    </location>
</feature>
<dbReference type="Proteomes" id="UP000779574">
    <property type="component" value="Unassembled WGS sequence"/>
</dbReference>
<evidence type="ECO:0000313" key="6">
    <source>
        <dbReference type="EMBL" id="KAG9685419.1"/>
    </source>
</evidence>
<comment type="caution">
    <text evidence="6">The sequence shown here is derived from an EMBL/GenBank/DDBJ whole genome shotgun (WGS) entry which is preliminary data.</text>
</comment>
<feature type="region of interest" description="Disordered" evidence="4">
    <location>
        <begin position="821"/>
        <end position="845"/>
    </location>
</feature>
<dbReference type="InterPro" id="IPR023174">
    <property type="entry name" value="PDEase_CS"/>
</dbReference>
<gene>
    <name evidence="6" type="ORF">KCU76_g11723</name>
</gene>
<keyword evidence="1 3" id="KW-0479">Metal-binding</keyword>
<dbReference type="AlphaFoldDB" id="A0A9P8J348"/>
<evidence type="ECO:0000256" key="1">
    <source>
        <dbReference type="ARBA" id="ARBA00022723"/>
    </source>
</evidence>
<dbReference type="GO" id="GO:0007165">
    <property type="term" value="P:signal transduction"/>
    <property type="evidence" value="ECO:0007669"/>
    <property type="project" value="InterPro"/>
</dbReference>
<feature type="compositionally biased region" description="Low complexity" evidence="4">
    <location>
        <begin position="931"/>
        <end position="942"/>
    </location>
</feature>
<dbReference type="InterPro" id="IPR036971">
    <property type="entry name" value="PDEase_catalytic_dom_sf"/>
</dbReference>
<feature type="region of interest" description="Disordered" evidence="4">
    <location>
        <begin position="90"/>
        <end position="111"/>
    </location>
</feature>
<dbReference type="CDD" id="cd00077">
    <property type="entry name" value="HDc"/>
    <property type="match status" value="1"/>
</dbReference>
<dbReference type="GO" id="GO:0004114">
    <property type="term" value="F:3',5'-cyclic-nucleotide phosphodiesterase activity"/>
    <property type="evidence" value="ECO:0007669"/>
    <property type="project" value="InterPro"/>
</dbReference>
<feature type="domain" description="PDEase" evidence="5">
    <location>
        <begin position="249"/>
        <end position="598"/>
    </location>
</feature>
<feature type="compositionally biased region" description="Basic and acidic residues" evidence="4">
    <location>
        <begin position="903"/>
        <end position="920"/>
    </location>
</feature>
<comment type="similarity">
    <text evidence="3">Belongs to the cyclic nucleotide phosphodiesterase family.</text>
</comment>
<dbReference type="Gene3D" id="1.10.1300.10">
    <property type="entry name" value="3'5'-cyclic nucleotide phosphodiesterase, catalytic domain"/>
    <property type="match status" value="1"/>
</dbReference>
<feature type="compositionally biased region" description="Acidic residues" evidence="4">
    <location>
        <begin position="622"/>
        <end position="632"/>
    </location>
</feature>
<feature type="region of interest" description="Disordered" evidence="4">
    <location>
        <begin position="903"/>
        <end position="942"/>
    </location>
</feature>
<dbReference type="SUPFAM" id="SSF109604">
    <property type="entry name" value="HD-domain/PDEase-like"/>
    <property type="match status" value="1"/>
</dbReference>
<protein>
    <recommendedName>
        <fullName evidence="3">Phosphodiesterase</fullName>
        <ecNumber evidence="3">3.1.4.-</ecNumber>
    </recommendedName>
</protein>
<comment type="cofactor">
    <cofactor evidence="3">
        <name>a divalent metal cation</name>
        <dbReference type="ChEBI" id="CHEBI:60240"/>
    </cofactor>
    <text evidence="3">Binds 2 divalent metal cations per subunit. Site 1 may preferentially bind zinc ions, while site 2 has a preference for magnesium and/or manganese ions.</text>
</comment>
<dbReference type="PANTHER" id="PTHR11347">
    <property type="entry name" value="CYCLIC NUCLEOTIDE PHOSPHODIESTERASE"/>
    <property type="match status" value="1"/>
</dbReference>
<feature type="compositionally biased region" description="Low complexity" evidence="4">
    <location>
        <begin position="822"/>
        <end position="843"/>
    </location>
</feature>
<dbReference type="GO" id="GO:0046872">
    <property type="term" value="F:metal ion binding"/>
    <property type="evidence" value="ECO:0007669"/>
    <property type="project" value="UniProtKB-KW"/>
</dbReference>
<dbReference type="SMART" id="SM00471">
    <property type="entry name" value="HDc"/>
    <property type="match status" value="1"/>
</dbReference>